<evidence type="ECO:0000256" key="4">
    <source>
        <dbReference type="ARBA" id="ARBA00006873"/>
    </source>
</evidence>
<evidence type="ECO:0000256" key="1">
    <source>
        <dbReference type="ARBA" id="ARBA00000189"/>
    </source>
</evidence>
<evidence type="ECO:0000256" key="12">
    <source>
        <dbReference type="ARBA" id="ARBA00023002"/>
    </source>
</evidence>
<keyword evidence="8 22" id="KW-0349">Heme</keyword>
<evidence type="ECO:0000256" key="13">
    <source>
        <dbReference type="ARBA" id="ARBA00023004"/>
    </source>
</evidence>
<protein>
    <recommendedName>
        <fullName evidence="5 22">Peroxidase</fullName>
        <ecNumber evidence="5 22">1.11.1.7</ecNumber>
    </recommendedName>
</protein>
<keyword evidence="11 19" id="KW-0106">Calcium</keyword>
<dbReference type="InterPro" id="IPR010255">
    <property type="entry name" value="Haem_peroxidase_sf"/>
</dbReference>
<dbReference type="EMBL" id="JAVIJP010000005">
    <property type="protein sequence ID" value="KAL3653925.1"/>
    <property type="molecule type" value="Genomic_DNA"/>
</dbReference>
<comment type="function">
    <text evidence="2">Removal of H(2)O(2), oxidation of toxic reductants, biosynthesis and degradation of lignin, suberization, auxin catabolism, response to environmental stresses such as wounding, pathogen attack and oxidative stress. These functions might be dependent on each isozyme/isoform in each plant tissue.</text>
</comment>
<dbReference type="GO" id="GO:0020037">
    <property type="term" value="F:heme binding"/>
    <property type="evidence" value="ECO:0007669"/>
    <property type="project" value="UniProtKB-UniRule"/>
</dbReference>
<proteinExistence type="inferred from homology"/>
<keyword evidence="16 22" id="KW-0376">Hydrogen peroxide</keyword>
<dbReference type="CDD" id="cd00693">
    <property type="entry name" value="secretory_peroxidase"/>
    <property type="match status" value="1"/>
</dbReference>
<comment type="catalytic activity">
    <reaction evidence="1 22">
        <text>2 a phenolic donor + H2O2 = 2 a phenolic radical donor + 2 H2O</text>
        <dbReference type="Rhea" id="RHEA:56136"/>
        <dbReference type="ChEBI" id="CHEBI:15377"/>
        <dbReference type="ChEBI" id="CHEBI:16240"/>
        <dbReference type="ChEBI" id="CHEBI:139520"/>
        <dbReference type="ChEBI" id="CHEBI:139521"/>
        <dbReference type="EC" id="1.11.1.7"/>
    </reaction>
</comment>
<dbReference type="GO" id="GO:0005576">
    <property type="term" value="C:extracellular region"/>
    <property type="evidence" value="ECO:0007669"/>
    <property type="project" value="UniProtKB-SubCell"/>
</dbReference>
<dbReference type="InterPro" id="IPR033905">
    <property type="entry name" value="Secretory_peroxidase"/>
</dbReference>
<name>A0ABD3EHM9_9LAMI</name>
<dbReference type="PRINTS" id="PR00461">
    <property type="entry name" value="PLPEROXIDASE"/>
</dbReference>
<dbReference type="GO" id="GO:0140825">
    <property type="term" value="F:lactoperoxidase activity"/>
    <property type="evidence" value="ECO:0007669"/>
    <property type="project" value="UniProtKB-EC"/>
</dbReference>
<evidence type="ECO:0000256" key="18">
    <source>
        <dbReference type="PIRSR" id="PIRSR600823-2"/>
    </source>
</evidence>
<feature type="active site" description="Proton acceptor" evidence="17">
    <location>
        <position position="60"/>
    </location>
</feature>
<feature type="binding site" evidence="19">
    <location>
        <position position="70"/>
    </location>
    <ligand>
        <name>Ca(2+)</name>
        <dbReference type="ChEBI" id="CHEBI:29108"/>
        <label>1</label>
    </ligand>
</feature>
<keyword evidence="7 22" id="KW-0575">Peroxidase</keyword>
<dbReference type="PROSITE" id="PS00435">
    <property type="entry name" value="PEROXIDASE_1"/>
    <property type="match status" value="1"/>
</dbReference>
<dbReference type="AlphaFoldDB" id="A0ABD3EHM9"/>
<evidence type="ECO:0000256" key="21">
    <source>
        <dbReference type="PIRSR" id="PIRSR600823-5"/>
    </source>
</evidence>
<feature type="disulfide bond" evidence="21">
    <location>
        <begin position="62"/>
        <end position="67"/>
    </location>
</feature>
<organism evidence="24 25">
    <name type="scientific">Castilleja foliolosa</name>
    <dbReference type="NCBI Taxonomy" id="1961234"/>
    <lineage>
        <taxon>Eukaryota</taxon>
        <taxon>Viridiplantae</taxon>
        <taxon>Streptophyta</taxon>
        <taxon>Embryophyta</taxon>
        <taxon>Tracheophyta</taxon>
        <taxon>Spermatophyta</taxon>
        <taxon>Magnoliopsida</taxon>
        <taxon>eudicotyledons</taxon>
        <taxon>Gunneridae</taxon>
        <taxon>Pentapetalae</taxon>
        <taxon>asterids</taxon>
        <taxon>lamiids</taxon>
        <taxon>Lamiales</taxon>
        <taxon>Orobanchaceae</taxon>
        <taxon>Pedicularideae</taxon>
        <taxon>Castillejinae</taxon>
        <taxon>Castilleja</taxon>
    </lineage>
</organism>
<feature type="binding site" evidence="19">
    <location>
        <position position="66"/>
    </location>
    <ligand>
        <name>Ca(2+)</name>
        <dbReference type="ChEBI" id="CHEBI:29108"/>
        <label>1</label>
    </ligand>
</feature>
<evidence type="ECO:0000313" key="24">
    <source>
        <dbReference type="EMBL" id="KAL3653925.1"/>
    </source>
</evidence>
<dbReference type="Gene3D" id="1.10.420.10">
    <property type="entry name" value="Peroxidase, domain 2"/>
    <property type="match status" value="1"/>
</dbReference>
<comment type="cofactor">
    <cofactor evidence="19 22">
        <name>heme b</name>
        <dbReference type="ChEBI" id="CHEBI:60344"/>
    </cofactor>
    <text evidence="19 22">Binds 1 heme b (iron(II)-protoporphyrin IX) group per subunit.</text>
</comment>
<comment type="similarity">
    <text evidence="4">Belongs to the peroxidase family. Ascorbate peroxidase subfamily.</text>
</comment>
<sequence length="319" mass="34562">MLLSLINSTLTVQSKPTGKLRVGYYFRTCPLAEIIVRRAVNKAVSQNPGIAAGLIRLHFHDCFVRGCDASVLLNTSPGKPTAEKDSFVNLSLRGFEVIDEAKAQIEAICPNTVSCADILAFSARDSALKSGFIAYDVPSGRKDGLVSLSSEVLTNLPAPFLNAAQLRDNFQSKGMSLDDMVTLSGAHSIGVSHCSSFANRLSGFNSTTLGQDPSMDPGYATYLRSKCPVNSGNNAVDNDILTPNRLDSRYYETLKIKKGLLTSDQTLYDSDLTRNIVVDNARFGSGWGRKFAAAMVRMGDIDVLTGDQGEIRRNCNFVN</sequence>
<evidence type="ECO:0000256" key="17">
    <source>
        <dbReference type="PIRSR" id="PIRSR600823-1"/>
    </source>
</evidence>
<evidence type="ECO:0000256" key="6">
    <source>
        <dbReference type="ARBA" id="ARBA00022525"/>
    </source>
</evidence>
<evidence type="ECO:0000256" key="19">
    <source>
        <dbReference type="PIRSR" id="PIRSR600823-3"/>
    </source>
</evidence>
<dbReference type="PROSITE" id="PS00436">
    <property type="entry name" value="PEROXIDASE_2"/>
    <property type="match status" value="1"/>
</dbReference>
<gene>
    <name evidence="24" type="ORF">CASFOL_003606</name>
</gene>
<dbReference type="GO" id="GO:0006979">
    <property type="term" value="P:response to oxidative stress"/>
    <property type="evidence" value="ECO:0007669"/>
    <property type="project" value="UniProtKB-UniRule"/>
</dbReference>
<dbReference type="SUPFAM" id="SSF48113">
    <property type="entry name" value="Heme-dependent peroxidases"/>
    <property type="match status" value="1"/>
</dbReference>
<keyword evidence="13 19" id="KW-0408">Iron</keyword>
<dbReference type="GO" id="GO:0046872">
    <property type="term" value="F:metal ion binding"/>
    <property type="evidence" value="ECO:0007669"/>
    <property type="project" value="UniProtKB-UniRule"/>
</dbReference>
<evidence type="ECO:0000256" key="7">
    <source>
        <dbReference type="ARBA" id="ARBA00022559"/>
    </source>
</evidence>
<feature type="disulfide bond" evidence="21">
    <location>
        <begin position="194"/>
        <end position="227"/>
    </location>
</feature>
<evidence type="ECO:0000256" key="3">
    <source>
        <dbReference type="ARBA" id="ARBA00004613"/>
    </source>
</evidence>
<evidence type="ECO:0000256" key="5">
    <source>
        <dbReference type="ARBA" id="ARBA00012313"/>
    </source>
</evidence>
<keyword evidence="14 21" id="KW-1015">Disulfide bond</keyword>
<evidence type="ECO:0000256" key="10">
    <source>
        <dbReference type="ARBA" id="ARBA00022729"/>
    </source>
</evidence>
<comment type="caution">
    <text evidence="24">The sequence shown here is derived from an EMBL/GenBank/DDBJ whole genome shotgun (WGS) entry which is preliminary data.</text>
</comment>
<comment type="cofactor">
    <cofactor evidence="19 22">
        <name>Ca(2+)</name>
        <dbReference type="ChEBI" id="CHEBI:29108"/>
    </cofactor>
    <text evidence="19 22">Binds 2 calcium ions per subunit.</text>
</comment>
<evidence type="ECO:0000256" key="2">
    <source>
        <dbReference type="ARBA" id="ARBA00002322"/>
    </source>
</evidence>
<evidence type="ECO:0000256" key="14">
    <source>
        <dbReference type="ARBA" id="ARBA00023157"/>
    </source>
</evidence>
<dbReference type="InterPro" id="IPR002016">
    <property type="entry name" value="Haem_peroxidase"/>
</dbReference>
<evidence type="ECO:0000256" key="9">
    <source>
        <dbReference type="ARBA" id="ARBA00022723"/>
    </source>
</evidence>
<dbReference type="InterPro" id="IPR019793">
    <property type="entry name" value="Peroxidases_heam-ligand_BS"/>
</dbReference>
<keyword evidence="9 19" id="KW-0479">Metal-binding</keyword>
<dbReference type="EC" id="1.11.1.7" evidence="5 22"/>
<keyword evidence="6 22" id="KW-0964">Secreted</keyword>
<dbReference type="FunFam" id="1.10.420.10:FF:000006">
    <property type="entry name" value="Peroxidase"/>
    <property type="match status" value="1"/>
</dbReference>
<feature type="binding site" evidence="19">
    <location>
        <position position="83"/>
    </location>
    <ligand>
        <name>Ca(2+)</name>
        <dbReference type="ChEBI" id="CHEBI:29108"/>
        <label>1</label>
    </ligand>
</feature>
<feature type="domain" description="Plant heme peroxidase family profile" evidence="23">
    <location>
        <begin position="19"/>
        <end position="319"/>
    </location>
</feature>
<feature type="binding site" evidence="19">
    <location>
        <position position="242"/>
    </location>
    <ligand>
        <name>Ca(2+)</name>
        <dbReference type="ChEBI" id="CHEBI:29108"/>
        <label>2</label>
    </ligand>
</feature>
<evidence type="ECO:0000313" key="25">
    <source>
        <dbReference type="Proteomes" id="UP001632038"/>
    </source>
</evidence>
<feature type="binding site" evidence="19">
    <location>
        <position position="64"/>
    </location>
    <ligand>
        <name>Ca(2+)</name>
        <dbReference type="ChEBI" id="CHEBI:29108"/>
        <label>1</label>
    </ligand>
</feature>
<dbReference type="InterPro" id="IPR019794">
    <property type="entry name" value="Peroxidases_AS"/>
</dbReference>
<keyword evidence="15" id="KW-0325">Glycoprotein</keyword>
<dbReference type="PRINTS" id="PR00458">
    <property type="entry name" value="PEROXIDASE"/>
</dbReference>
<feature type="binding site" evidence="19">
    <location>
        <position position="247"/>
    </location>
    <ligand>
        <name>Ca(2+)</name>
        <dbReference type="ChEBI" id="CHEBI:29108"/>
        <label>2</label>
    </ligand>
</feature>
<keyword evidence="10" id="KW-0732">Signal</keyword>
<evidence type="ECO:0000256" key="16">
    <source>
        <dbReference type="ARBA" id="ARBA00023324"/>
    </source>
</evidence>
<feature type="disulfide bond" evidence="21">
    <location>
        <begin position="115"/>
        <end position="315"/>
    </location>
</feature>
<keyword evidence="25" id="KW-1185">Reference proteome</keyword>
<dbReference type="FunFam" id="1.10.520.10:FF:000006">
    <property type="entry name" value="Peroxidase"/>
    <property type="match status" value="1"/>
</dbReference>
<keyword evidence="12 22" id="KW-0560">Oxidoreductase</keyword>
<dbReference type="Gene3D" id="1.10.520.10">
    <property type="match status" value="1"/>
</dbReference>
<dbReference type="Pfam" id="PF00141">
    <property type="entry name" value="peroxidase"/>
    <property type="match status" value="1"/>
</dbReference>
<evidence type="ECO:0000256" key="15">
    <source>
        <dbReference type="ARBA" id="ARBA00023180"/>
    </source>
</evidence>
<dbReference type="InterPro" id="IPR000823">
    <property type="entry name" value="Peroxidase_pln"/>
</dbReference>
<comment type="similarity">
    <text evidence="22">Belongs to the peroxidase family. Classical plant (class III) peroxidase subfamily.</text>
</comment>
<feature type="disulfide bond" evidence="21">
    <location>
        <begin position="29"/>
        <end position="109"/>
    </location>
</feature>
<reference evidence="25" key="1">
    <citation type="journal article" date="2024" name="IScience">
        <title>Strigolactones Initiate the Formation of Haustorium-like Structures in Castilleja.</title>
        <authorList>
            <person name="Buerger M."/>
            <person name="Peterson D."/>
            <person name="Chory J."/>
        </authorList>
    </citation>
    <scope>NUCLEOTIDE SEQUENCE [LARGE SCALE GENOMIC DNA]</scope>
</reference>
<accession>A0ABD3EHM9</accession>
<evidence type="ECO:0000256" key="22">
    <source>
        <dbReference type="RuleBase" id="RU362060"/>
    </source>
</evidence>
<dbReference type="PANTHER" id="PTHR31235">
    <property type="entry name" value="PEROXIDASE 25-RELATED"/>
    <property type="match status" value="1"/>
</dbReference>
<comment type="subcellular location">
    <subcellularLocation>
        <location evidence="3 22">Secreted</location>
    </subcellularLocation>
</comment>
<dbReference type="GO" id="GO:0042744">
    <property type="term" value="P:hydrogen peroxide catabolic process"/>
    <property type="evidence" value="ECO:0007669"/>
    <property type="project" value="UniProtKB-KW"/>
</dbReference>
<feature type="binding site" evidence="19">
    <location>
        <position position="239"/>
    </location>
    <ligand>
        <name>Ca(2+)</name>
        <dbReference type="ChEBI" id="CHEBI:29108"/>
        <label>2</label>
    </ligand>
</feature>
<feature type="binding site" description="axial binding residue" evidence="19">
    <location>
        <position position="187"/>
    </location>
    <ligand>
        <name>heme b</name>
        <dbReference type="ChEBI" id="CHEBI:60344"/>
    </ligand>
    <ligandPart>
        <name>Fe</name>
        <dbReference type="ChEBI" id="CHEBI:18248"/>
    </ligandPart>
</feature>
<evidence type="ECO:0000256" key="8">
    <source>
        <dbReference type="ARBA" id="ARBA00022617"/>
    </source>
</evidence>
<feature type="binding site" evidence="18">
    <location>
        <position position="157"/>
    </location>
    <ligand>
        <name>substrate</name>
    </ligand>
</feature>
<feature type="binding site" evidence="19">
    <location>
        <position position="68"/>
    </location>
    <ligand>
        <name>Ca(2+)</name>
        <dbReference type="ChEBI" id="CHEBI:29108"/>
        <label>1</label>
    </ligand>
</feature>
<evidence type="ECO:0000259" key="23">
    <source>
        <dbReference type="PROSITE" id="PS50873"/>
    </source>
</evidence>
<feature type="binding site" evidence="19">
    <location>
        <position position="61"/>
    </location>
    <ligand>
        <name>Ca(2+)</name>
        <dbReference type="ChEBI" id="CHEBI:29108"/>
        <label>1</label>
    </ligand>
</feature>
<dbReference type="Proteomes" id="UP001632038">
    <property type="component" value="Unassembled WGS sequence"/>
</dbReference>
<dbReference type="PROSITE" id="PS50873">
    <property type="entry name" value="PEROXIDASE_4"/>
    <property type="match status" value="1"/>
</dbReference>
<evidence type="ECO:0000256" key="20">
    <source>
        <dbReference type="PIRSR" id="PIRSR600823-4"/>
    </source>
</evidence>
<feature type="site" description="Transition state stabilizer" evidence="20">
    <location>
        <position position="56"/>
    </location>
</feature>
<evidence type="ECO:0000256" key="11">
    <source>
        <dbReference type="ARBA" id="ARBA00022837"/>
    </source>
</evidence>